<feature type="compositionally biased region" description="Polar residues" evidence="1">
    <location>
        <begin position="410"/>
        <end position="425"/>
    </location>
</feature>
<accession>L2GLY7</accession>
<name>L2GLY7_VITCO</name>
<dbReference type="OMA" id="GRSLKCD"/>
<proteinExistence type="predicted"/>
<evidence type="ECO:0008006" key="4">
    <source>
        <dbReference type="Google" id="ProtNLM"/>
    </source>
</evidence>
<feature type="compositionally biased region" description="Basic and acidic residues" evidence="1">
    <location>
        <begin position="356"/>
        <end position="375"/>
    </location>
</feature>
<evidence type="ECO:0000256" key="1">
    <source>
        <dbReference type="SAM" id="MobiDB-lite"/>
    </source>
</evidence>
<keyword evidence="3" id="KW-1185">Reference proteome</keyword>
<feature type="region of interest" description="Disordered" evidence="1">
    <location>
        <begin position="173"/>
        <end position="193"/>
    </location>
</feature>
<feature type="compositionally biased region" description="Basic residues" evidence="1">
    <location>
        <begin position="594"/>
        <end position="612"/>
    </location>
</feature>
<evidence type="ECO:0000313" key="3">
    <source>
        <dbReference type="Proteomes" id="UP000011082"/>
    </source>
</evidence>
<dbReference type="Proteomes" id="UP000011082">
    <property type="component" value="Unassembled WGS sequence"/>
</dbReference>
<dbReference type="GeneID" id="19882210"/>
<dbReference type="VEuPathDB" id="MicrosporidiaDB:VICG_01499"/>
<dbReference type="AlphaFoldDB" id="L2GLY7"/>
<evidence type="ECO:0000313" key="2">
    <source>
        <dbReference type="EMBL" id="ELA41515.1"/>
    </source>
</evidence>
<feature type="compositionally biased region" description="Basic and acidic residues" evidence="1">
    <location>
        <begin position="539"/>
        <end position="593"/>
    </location>
</feature>
<gene>
    <name evidence="2" type="ORF">VICG_01499</name>
</gene>
<dbReference type="InParanoid" id="L2GLY7"/>
<reference evidence="3" key="1">
    <citation type="submission" date="2011-05" db="EMBL/GenBank/DDBJ databases">
        <title>The genome sequence of Vittaforma corneae strain ATCC 50505.</title>
        <authorList>
            <consortium name="The Broad Institute Genome Sequencing Platform"/>
            <person name="Cuomo C."/>
            <person name="Didier E."/>
            <person name="Bowers L."/>
            <person name="Young S.K."/>
            <person name="Zeng Q."/>
            <person name="Gargeya S."/>
            <person name="Fitzgerald M."/>
            <person name="Haas B."/>
            <person name="Abouelleil A."/>
            <person name="Alvarado L."/>
            <person name="Arachchi H.M."/>
            <person name="Berlin A."/>
            <person name="Chapman S.B."/>
            <person name="Gearin G."/>
            <person name="Goldberg J."/>
            <person name="Griggs A."/>
            <person name="Gujja S."/>
            <person name="Hansen M."/>
            <person name="Heiman D."/>
            <person name="Howarth C."/>
            <person name="Larimer J."/>
            <person name="Lui A."/>
            <person name="MacDonald P.J.P."/>
            <person name="McCowen C."/>
            <person name="Montmayeur A."/>
            <person name="Murphy C."/>
            <person name="Neiman D."/>
            <person name="Pearson M."/>
            <person name="Priest M."/>
            <person name="Roberts A."/>
            <person name="Saif S."/>
            <person name="Shea T."/>
            <person name="Sisk P."/>
            <person name="Stolte C."/>
            <person name="Sykes S."/>
            <person name="Wortman J."/>
            <person name="Nusbaum C."/>
            <person name="Birren B."/>
        </authorList>
    </citation>
    <scope>NUCLEOTIDE SEQUENCE [LARGE SCALE GENOMIC DNA]</scope>
    <source>
        <strain evidence="3">ATCC 50505</strain>
    </source>
</reference>
<feature type="compositionally biased region" description="Basic and acidic residues" evidence="1">
    <location>
        <begin position="492"/>
        <end position="532"/>
    </location>
</feature>
<protein>
    <recommendedName>
        <fullName evidence="4">FHA domain-containing protein</fullName>
    </recommendedName>
</protein>
<dbReference type="EMBL" id="JH370143">
    <property type="protein sequence ID" value="ELA41515.1"/>
    <property type="molecule type" value="Genomic_DNA"/>
</dbReference>
<organism evidence="2 3">
    <name type="scientific">Vittaforma corneae (strain ATCC 50505)</name>
    <name type="common">Microsporidian parasite</name>
    <name type="synonym">Nosema corneum</name>
    <dbReference type="NCBI Taxonomy" id="993615"/>
    <lineage>
        <taxon>Eukaryota</taxon>
        <taxon>Fungi</taxon>
        <taxon>Fungi incertae sedis</taxon>
        <taxon>Microsporidia</taxon>
        <taxon>Nosematidae</taxon>
        <taxon>Vittaforma</taxon>
    </lineage>
</organism>
<dbReference type="OrthoDB" id="2192720at2759"/>
<feature type="region of interest" description="Disordered" evidence="1">
    <location>
        <begin position="355"/>
        <end position="612"/>
    </location>
</feature>
<feature type="compositionally biased region" description="Basic and acidic residues" evidence="1">
    <location>
        <begin position="426"/>
        <end position="475"/>
    </location>
</feature>
<dbReference type="HOGENOM" id="CLU_446330_0_0_1"/>
<dbReference type="RefSeq" id="XP_007604945.1">
    <property type="nucleotide sequence ID" value="XM_007604883.1"/>
</dbReference>
<sequence length="612" mass="69564">MEDTKIHKYFVLKIYNPIIAAVKTYKSSNKIVKIGSSEECDLQIFLPSLLPIHIVVDFEKHKITAVGNNVHCDTVPVLQGTSVSFNNDSVVRVHSIFMVFLVVESLQKIDAYDAKITSVASRFKEYSPVLKITHNTDTLGNSIVDGRKAEEMKQQSENKQFLDNVYERELGDFSKTPPIHSSSKQVEKHEWKDKGNEATAKVVDKMAVERMMVGRTEEEIKKAFNIQPSPEMLEAAIHRKLENLQQEANNVLDGDINIPINKPRHPDLGEIAIDNDLLRQAEKDIKSAGQELTRDKVLEAEVNSLEKLKNNITDNIKEEIREEISYILQEEAKDHVEKAVEKCLQAPKFTQVISKSENETKDVPKGQTRKQEEKGLGPNELEVIKQEPNGEFVAKRKKMAEEQKPENILPFTNKTGKSLPRSESQNGKKEPKHTDSKELKKSGSKSKKQDQEEHGKDVEKKSGRQKADKKDDKMIKSSKPNKKKHNEEDVEGHDSQDEPRMTAKKSRDMKQDGSKDDKDAHTKSSRQKETKGNKGGTVVEKKPDNKKENKRSVKKSKDDTQDTKRFDKEKTNANVKSDRQRESTNKKTEDDKKNKKTSGRPTRKAAVASKKK</sequence>